<dbReference type="SUPFAM" id="SSF143744">
    <property type="entry name" value="GlcG-like"/>
    <property type="match status" value="1"/>
</dbReference>
<dbReference type="Pfam" id="PF03928">
    <property type="entry name" value="HbpS-like"/>
    <property type="match status" value="1"/>
</dbReference>
<dbReference type="InterPro" id="IPR038084">
    <property type="entry name" value="PduO/GlcC-like_sf"/>
</dbReference>
<organism evidence="1 2">
    <name type="scientific">Geodia barretti</name>
    <name type="common">Barrett's horny sponge</name>
    <dbReference type="NCBI Taxonomy" id="519541"/>
    <lineage>
        <taxon>Eukaryota</taxon>
        <taxon>Metazoa</taxon>
        <taxon>Porifera</taxon>
        <taxon>Demospongiae</taxon>
        <taxon>Heteroscleromorpha</taxon>
        <taxon>Tetractinellida</taxon>
        <taxon>Astrophorina</taxon>
        <taxon>Geodiidae</taxon>
        <taxon>Geodia</taxon>
    </lineage>
</organism>
<evidence type="ECO:0000313" key="1">
    <source>
        <dbReference type="EMBL" id="CAI8011317.1"/>
    </source>
</evidence>
<dbReference type="Proteomes" id="UP001174909">
    <property type="component" value="Unassembled WGS sequence"/>
</dbReference>
<sequence length="120" mass="11722">MAAAIAQAEELNIKVSVAVVDAGGRLLGLQRMDGAIWASAYGCQGKAVASAAFGQPSGAMQARAEAPTPSGIRQRSGSEMIFGQGAVPIISDGEVVGACGVGGGTSEEDEQCAAAGAAAL</sequence>
<evidence type="ECO:0000313" key="2">
    <source>
        <dbReference type="Proteomes" id="UP001174909"/>
    </source>
</evidence>
<dbReference type="Gene3D" id="3.30.450.150">
    <property type="entry name" value="Haem-degrading domain"/>
    <property type="match status" value="1"/>
</dbReference>
<dbReference type="InterPro" id="IPR005624">
    <property type="entry name" value="PduO/GlcC-like"/>
</dbReference>
<dbReference type="AlphaFoldDB" id="A0AA35RHY4"/>
<dbReference type="PANTHER" id="PTHR34309">
    <property type="entry name" value="SLR1406 PROTEIN"/>
    <property type="match status" value="1"/>
</dbReference>
<keyword evidence="2" id="KW-1185">Reference proteome</keyword>
<accession>A0AA35RHY4</accession>
<dbReference type="EMBL" id="CASHTH010001096">
    <property type="protein sequence ID" value="CAI8011317.1"/>
    <property type="molecule type" value="Genomic_DNA"/>
</dbReference>
<comment type="caution">
    <text evidence="1">The sequence shown here is derived from an EMBL/GenBank/DDBJ whole genome shotgun (WGS) entry which is preliminary data.</text>
</comment>
<reference evidence="1" key="1">
    <citation type="submission" date="2023-03" db="EMBL/GenBank/DDBJ databases">
        <authorList>
            <person name="Steffen K."/>
            <person name="Cardenas P."/>
        </authorList>
    </citation>
    <scope>NUCLEOTIDE SEQUENCE</scope>
</reference>
<dbReference type="PANTHER" id="PTHR34309:SF10">
    <property type="entry name" value="SLR1406 PROTEIN"/>
    <property type="match status" value="1"/>
</dbReference>
<dbReference type="InterPro" id="IPR052517">
    <property type="entry name" value="GlcG_carb_metab_protein"/>
</dbReference>
<name>A0AA35RHY4_GEOBA</name>
<gene>
    <name evidence="1" type="ORF">GBAR_LOCUS7318</name>
</gene>
<protein>
    <submittedName>
        <fullName evidence="1">Uncharacterized 15.0 kDa protein in dhaT-dhaS intergenic region</fullName>
    </submittedName>
</protein>
<proteinExistence type="predicted"/>